<feature type="compositionally biased region" description="Basic and acidic residues" evidence="11">
    <location>
        <begin position="413"/>
        <end position="425"/>
    </location>
</feature>
<dbReference type="OrthoDB" id="2789670at2759"/>
<dbReference type="CDD" id="cd11065">
    <property type="entry name" value="CYP64-like"/>
    <property type="match status" value="1"/>
</dbReference>
<evidence type="ECO:0000256" key="5">
    <source>
        <dbReference type="ARBA" id="ARBA00022723"/>
    </source>
</evidence>
<keyword evidence="4 9" id="KW-0349">Heme</keyword>
<dbReference type="RefSeq" id="XP_007311480.1">
    <property type="nucleotide sequence ID" value="XM_007311418.1"/>
</dbReference>
<dbReference type="GO" id="GO:0020037">
    <property type="term" value="F:heme binding"/>
    <property type="evidence" value="ECO:0007669"/>
    <property type="project" value="InterPro"/>
</dbReference>
<feature type="signal peptide" evidence="12">
    <location>
        <begin position="1"/>
        <end position="16"/>
    </location>
</feature>
<dbReference type="PROSITE" id="PS00086">
    <property type="entry name" value="CYTOCHROME_P450"/>
    <property type="match status" value="1"/>
</dbReference>
<dbReference type="GO" id="GO:0005506">
    <property type="term" value="F:iron ion binding"/>
    <property type="evidence" value="ECO:0007669"/>
    <property type="project" value="InterPro"/>
</dbReference>
<feature type="chain" id="PRO_5004443624" evidence="12">
    <location>
        <begin position="17"/>
        <end position="512"/>
    </location>
</feature>
<keyword evidence="8 10" id="KW-0503">Monooxygenase</keyword>
<evidence type="ECO:0000256" key="1">
    <source>
        <dbReference type="ARBA" id="ARBA00001971"/>
    </source>
</evidence>
<dbReference type="PANTHER" id="PTHR46300:SF7">
    <property type="entry name" value="P450, PUTATIVE (EUROFUNG)-RELATED"/>
    <property type="match status" value="1"/>
</dbReference>
<gene>
    <name evidence="13" type="ORF">STEHIDRAFT_69546</name>
</gene>
<dbReference type="PANTHER" id="PTHR46300">
    <property type="entry name" value="P450, PUTATIVE (EUROFUNG)-RELATED-RELATED"/>
    <property type="match status" value="1"/>
</dbReference>
<dbReference type="PRINTS" id="PR00463">
    <property type="entry name" value="EP450I"/>
</dbReference>
<evidence type="ECO:0000256" key="8">
    <source>
        <dbReference type="ARBA" id="ARBA00023033"/>
    </source>
</evidence>
<dbReference type="InterPro" id="IPR017972">
    <property type="entry name" value="Cyt_P450_CS"/>
</dbReference>
<dbReference type="PRINTS" id="PR00385">
    <property type="entry name" value="P450"/>
</dbReference>
<evidence type="ECO:0000313" key="13">
    <source>
        <dbReference type="EMBL" id="EIM79365.1"/>
    </source>
</evidence>
<dbReference type="Proteomes" id="UP000053927">
    <property type="component" value="Unassembled WGS sequence"/>
</dbReference>
<dbReference type="InterPro" id="IPR002401">
    <property type="entry name" value="Cyt_P450_E_grp-I"/>
</dbReference>
<dbReference type="OMA" id="KMSLIGC"/>
<dbReference type="SUPFAM" id="SSF48264">
    <property type="entry name" value="Cytochrome P450"/>
    <property type="match status" value="1"/>
</dbReference>
<dbReference type="InterPro" id="IPR050364">
    <property type="entry name" value="Cytochrome_P450_fung"/>
</dbReference>
<accession>R7RWZ0</accession>
<evidence type="ECO:0000256" key="10">
    <source>
        <dbReference type="RuleBase" id="RU000461"/>
    </source>
</evidence>
<evidence type="ECO:0000256" key="11">
    <source>
        <dbReference type="SAM" id="MobiDB-lite"/>
    </source>
</evidence>
<comment type="pathway">
    <text evidence="2">Secondary metabolite biosynthesis.</text>
</comment>
<dbReference type="InterPro" id="IPR001128">
    <property type="entry name" value="Cyt_P450"/>
</dbReference>
<organism evidence="13 14">
    <name type="scientific">Stereum hirsutum (strain FP-91666)</name>
    <name type="common">White-rot fungus</name>
    <dbReference type="NCBI Taxonomy" id="721885"/>
    <lineage>
        <taxon>Eukaryota</taxon>
        <taxon>Fungi</taxon>
        <taxon>Dikarya</taxon>
        <taxon>Basidiomycota</taxon>
        <taxon>Agaricomycotina</taxon>
        <taxon>Agaricomycetes</taxon>
        <taxon>Russulales</taxon>
        <taxon>Stereaceae</taxon>
        <taxon>Stereum</taxon>
    </lineage>
</organism>
<keyword evidence="5 9" id="KW-0479">Metal-binding</keyword>
<evidence type="ECO:0000256" key="2">
    <source>
        <dbReference type="ARBA" id="ARBA00005179"/>
    </source>
</evidence>
<dbReference type="Gene3D" id="1.10.630.10">
    <property type="entry name" value="Cytochrome P450"/>
    <property type="match status" value="1"/>
</dbReference>
<dbReference type="GO" id="GO:0016705">
    <property type="term" value="F:oxidoreductase activity, acting on paired donors, with incorporation or reduction of molecular oxygen"/>
    <property type="evidence" value="ECO:0007669"/>
    <property type="project" value="InterPro"/>
</dbReference>
<protein>
    <submittedName>
        <fullName evidence="13">Cytochrome P450</fullName>
    </submittedName>
</protein>
<keyword evidence="6 10" id="KW-0560">Oxidoreductase</keyword>
<dbReference type="eggNOG" id="KOG0156">
    <property type="taxonomic scope" value="Eukaryota"/>
</dbReference>
<feature type="binding site" description="axial binding residue" evidence="9">
    <location>
        <position position="445"/>
    </location>
    <ligand>
        <name>heme</name>
        <dbReference type="ChEBI" id="CHEBI:30413"/>
    </ligand>
    <ligandPart>
        <name>Fe</name>
        <dbReference type="ChEBI" id="CHEBI:18248"/>
    </ligandPart>
</feature>
<evidence type="ECO:0000256" key="7">
    <source>
        <dbReference type="ARBA" id="ARBA00023004"/>
    </source>
</evidence>
<proteinExistence type="inferred from homology"/>
<dbReference type="GO" id="GO:0004497">
    <property type="term" value="F:monooxygenase activity"/>
    <property type="evidence" value="ECO:0007669"/>
    <property type="project" value="UniProtKB-KW"/>
</dbReference>
<dbReference type="GeneID" id="18806548"/>
<keyword evidence="14" id="KW-1185">Reference proteome</keyword>
<evidence type="ECO:0000256" key="4">
    <source>
        <dbReference type="ARBA" id="ARBA00022617"/>
    </source>
</evidence>
<dbReference type="AlphaFoldDB" id="R7RWZ0"/>
<reference evidence="14" key="1">
    <citation type="journal article" date="2012" name="Science">
        <title>The Paleozoic origin of enzymatic lignin decomposition reconstructed from 31 fungal genomes.</title>
        <authorList>
            <person name="Floudas D."/>
            <person name="Binder M."/>
            <person name="Riley R."/>
            <person name="Barry K."/>
            <person name="Blanchette R.A."/>
            <person name="Henrissat B."/>
            <person name="Martinez A.T."/>
            <person name="Otillar R."/>
            <person name="Spatafora J.W."/>
            <person name="Yadav J.S."/>
            <person name="Aerts A."/>
            <person name="Benoit I."/>
            <person name="Boyd A."/>
            <person name="Carlson A."/>
            <person name="Copeland A."/>
            <person name="Coutinho P.M."/>
            <person name="de Vries R.P."/>
            <person name="Ferreira P."/>
            <person name="Findley K."/>
            <person name="Foster B."/>
            <person name="Gaskell J."/>
            <person name="Glotzer D."/>
            <person name="Gorecki P."/>
            <person name="Heitman J."/>
            <person name="Hesse C."/>
            <person name="Hori C."/>
            <person name="Igarashi K."/>
            <person name="Jurgens J.A."/>
            <person name="Kallen N."/>
            <person name="Kersten P."/>
            <person name="Kohler A."/>
            <person name="Kuees U."/>
            <person name="Kumar T.K.A."/>
            <person name="Kuo A."/>
            <person name="LaButti K."/>
            <person name="Larrondo L.F."/>
            <person name="Lindquist E."/>
            <person name="Ling A."/>
            <person name="Lombard V."/>
            <person name="Lucas S."/>
            <person name="Lundell T."/>
            <person name="Martin R."/>
            <person name="McLaughlin D.J."/>
            <person name="Morgenstern I."/>
            <person name="Morin E."/>
            <person name="Murat C."/>
            <person name="Nagy L.G."/>
            <person name="Nolan M."/>
            <person name="Ohm R.A."/>
            <person name="Patyshakuliyeva A."/>
            <person name="Rokas A."/>
            <person name="Ruiz-Duenas F.J."/>
            <person name="Sabat G."/>
            <person name="Salamov A."/>
            <person name="Samejima M."/>
            <person name="Schmutz J."/>
            <person name="Slot J.C."/>
            <person name="St John F."/>
            <person name="Stenlid J."/>
            <person name="Sun H."/>
            <person name="Sun S."/>
            <person name="Syed K."/>
            <person name="Tsang A."/>
            <person name="Wiebenga A."/>
            <person name="Young D."/>
            <person name="Pisabarro A."/>
            <person name="Eastwood D.C."/>
            <person name="Martin F."/>
            <person name="Cullen D."/>
            <person name="Grigoriev I.V."/>
            <person name="Hibbett D.S."/>
        </authorList>
    </citation>
    <scope>NUCLEOTIDE SEQUENCE [LARGE SCALE GENOMIC DNA]</scope>
    <source>
        <strain evidence="14">FP-91666</strain>
    </source>
</reference>
<evidence type="ECO:0000256" key="12">
    <source>
        <dbReference type="SAM" id="SignalP"/>
    </source>
</evidence>
<comment type="similarity">
    <text evidence="3 10">Belongs to the cytochrome P450 family.</text>
</comment>
<evidence type="ECO:0000256" key="3">
    <source>
        <dbReference type="ARBA" id="ARBA00010617"/>
    </source>
</evidence>
<keyword evidence="12" id="KW-0732">Signal</keyword>
<dbReference type="InterPro" id="IPR036396">
    <property type="entry name" value="Cyt_P450_sf"/>
</dbReference>
<dbReference type="Pfam" id="PF00067">
    <property type="entry name" value="p450"/>
    <property type="match status" value="1"/>
</dbReference>
<feature type="region of interest" description="Disordered" evidence="11">
    <location>
        <begin position="413"/>
        <end position="432"/>
    </location>
</feature>
<comment type="cofactor">
    <cofactor evidence="1 9">
        <name>heme</name>
        <dbReference type="ChEBI" id="CHEBI:30413"/>
    </cofactor>
</comment>
<evidence type="ECO:0000256" key="9">
    <source>
        <dbReference type="PIRSR" id="PIRSR602401-1"/>
    </source>
</evidence>
<dbReference type="KEGG" id="shs:STEHIDRAFT_69546"/>
<evidence type="ECO:0000256" key="6">
    <source>
        <dbReference type="ARBA" id="ARBA00023002"/>
    </source>
</evidence>
<evidence type="ECO:0000313" key="14">
    <source>
        <dbReference type="Proteomes" id="UP000053927"/>
    </source>
</evidence>
<dbReference type="EMBL" id="JH687405">
    <property type="protein sequence ID" value="EIM79365.1"/>
    <property type="molecule type" value="Genomic_DNA"/>
</dbReference>
<name>R7RWZ0_STEHR</name>
<keyword evidence="7 9" id="KW-0408">Iron</keyword>
<sequence length="512" mass="57658">MSSSLNLASYIAIGLAGFVVHNAVSSRKHPPYPPGPRTLPMIGNAHQMPTDKEWLAFTEMAQDHGDIVHLTVLGRHIVVLNSPKVVHDLLDRRSAIYSDRPTLTMAGEMIGYVDSIPLHPYDPNHRLARKYLGQALAPREVRGWHRMIQDTNLEFLRQLQVSPATFIGQIRKLVAATVLQMSHAHKVTEDDDWLLQLAELADHEFSVASTPGAFLVDMLPQLRHIPEWLPGAGFQRKAREWRKTTIDLRDEPYKYISQQLQNGTAQPSFTASLIENNPNPTPEEETVLKWTSVAFYVGKSFPFLTVSAITSFFLAMLINPEVQRKAQAEIDKVVGSSRLPTFDDRDDLVYLDAVLKEVHRWNPVANLGIPHLLTEDDHYEGFYLPAGSTVIANNWGILHNHALYPNPFDFNPDRYPPRSSDKRPAATETNPDPRTFVFGYGRRICPGRHLAEDSLFITAAMLLSVFNILPCIDEDGCPVETKVEYTGGTISHPTPFRCRLELRSPEAERLIS</sequence>